<keyword evidence="3" id="KW-1185">Reference proteome</keyword>
<dbReference type="STRING" id="1798.AWC30_16540"/>
<reference evidence="2 3" key="1">
    <citation type="submission" date="2016-01" db="EMBL/GenBank/DDBJ databases">
        <title>The new phylogeny of the genus Mycobacterium.</title>
        <authorList>
            <person name="Tarcisio F."/>
            <person name="Conor M."/>
            <person name="Antonella G."/>
            <person name="Elisabetta G."/>
            <person name="Giulia F.S."/>
            <person name="Sara T."/>
            <person name="Anna F."/>
            <person name="Clotilde B."/>
            <person name="Roberto B."/>
            <person name="Veronica D.S."/>
            <person name="Fabio R."/>
            <person name="Monica P."/>
            <person name="Olivier J."/>
            <person name="Enrico T."/>
            <person name="Nicola S."/>
        </authorList>
    </citation>
    <scope>NUCLEOTIDE SEQUENCE [LARGE SCALE GENOMIC DNA]</scope>
    <source>
        <strain evidence="2 3">DSM 44153</strain>
    </source>
</reference>
<dbReference type="InterPro" id="IPR002645">
    <property type="entry name" value="STAS_dom"/>
</dbReference>
<name>A0A1X2EEP7_9MYCO</name>
<dbReference type="Proteomes" id="UP000193090">
    <property type="component" value="Unassembled WGS sequence"/>
</dbReference>
<organism evidence="2 3">
    <name type="scientific">Mycolicibacillus trivialis</name>
    <dbReference type="NCBI Taxonomy" id="1798"/>
    <lineage>
        <taxon>Bacteria</taxon>
        <taxon>Bacillati</taxon>
        <taxon>Actinomycetota</taxon>
        <taxon>Actinomycetes</taxon>
        <taxon>Mycobacteriales</taxon>
        <taxon>Mycobacteriaceae</taxon>
        <taxon>Mycolicibacillus</taxon>
    </lineage>
</organism>
<sequence length="151" mass="17105">MTSASAHQARRFAHRYGNPVTEYDGAELRVQCRQLATVVTISGRIDEKNIERVRQYAKRYVLAEKPFVLDLNEVTFFTSQGMSLLHCVDETCSTVGVEWCLIPSQSVRGMLRAFDGESAFPTADSTPDALNRFLETIHERRRLLPLLTKIA</sequence>
<gene>
    <name evidence="2" type="ORF">AWC30_16540</name>
</gene>
<dbReference type="SUPFAM" id="SSF52091">
    <property type="entry name" value="SpoIIaa-like"/>
    <property type="match status" value="1"/>
</dbReference>
<dbReference type="RefSeq" id="WP_085111311.1">
    <property type="nucleotide sequence ID" value="NZ_JACKSN010000183.1"/>
</dbReference>
<dbReference type="CDD" id="cd07043">
    <property type="entry name" value="STAS_anti-anti-sigma_factors"/>
    <property type="match status" value="1"/>
</dbReference>
<accession>A0A1X2EEP7</accession>
<evidence type="ECO:0000313" key="2">
    <source>
        <dbReference type="EMBL" id="ORW99454.1"/>
    </source>
</evidence>
<evidence type="ECO:0000313" key="3">
    <source>
        <dbReference type="Proteomes" id="UP000193090"/>
    </source>
</evidence>
<dbReference type="AlphaFoldDB" id="A0A1X2EEP7"/>
<proteinExistence type="predicted"/>
<protein>
    <recommendedName>
        <fullName evidence="1">STAS domain-containing protein</fullName>
    </recommendedName>
</protein>
<dbReference type="PROSITE" id="PS50801">
    <property type="entry name" value="STAS"/>
    <property type="match status" value="1"/>
</dbReference>
<dbReference type="InterPro" id="IPR036513">
    <property type="entry name" value="STAS_dom_sf"/>
</dbReference>
<dbReference type="Pfam" id="PF01740">
    <property type="entry name" value="STAS"/>
    <property type="match status" value="1"/>
</dbReference>
<comment type="caution">
    <text evidence="2">The sequence shown here is derived from an EMBL/GenBank/DDBJ whole genome shotgun (WGS) entry which is preliminary data.</text>
</comment>
<dbReference type="EMBL" id="LQPZ01000047">
    <property type="protein sequence ID" value="ORW99454.1"/>
    <property type="molecule type" value="Genomic_DNA"/>
</dbReference>
<evidence type="ECO:0000259" key="1">
    <source>
        <dbReference type="PROSITE" id="PS50801"/>
    </source>
</evidence>
<feature type="domain" description="STAS" evidence="1">
    <location>
        <begin position="26"/>
        <end position="85"/>
    </location>
</feature>
<dbReference type="Gene3D" id="3.30.750.24">
    <property type="entry name" value="STAS domain"/>
    <property type="match status" value="1"/>
</dbReference>
<dbReference type="OrthoDB" id="4735650at2"/>